<protein>
    <submittedName>
        <fullName evidence="1">Uncharacterized protein</fullName>
    </submittedName>
</protein>
<gene>
    <name evidence="1" type="ORF">MFUM_2057</name>
</gene>
<evidence type="ECO:0000313" key="2">
    <source>
        <dbReference type="Proteomes" id="UP001161497"/>
    </source>
</evidence>
<reference evidence="1" key="1">
    <citation type="submission" date="2023-03" db="EMBL/GenBank/DDBJ databases">
        <authorList>
            <person name="Cremers G."/>
            <person name="Picone N."/>
        </authorList>
    </citation>
    <scope>NUCLEOTIDE SEQUENCE</scope>
    <source>
        <strain evidence="1">Sample_alias</strain>
    </source>
</reference>
<dbReference type="EMBL" id="OX458932">
    <property type="protein sequence ID" value="CAI9086376.1"/>
    <property type="molecule type" value="Genomic_DNA"/>
</dbReference>
<dbReference type="Proteomes" id="UP001161497">
    <property type="component" value="Chromosome"/>
</dbReference>
<keyword evidence="2" id="KW-1185">Reference proteome</keyword>
<organism evidence="1 2">
    <name type="scientific">Candidatus Methylacidiphilum fumarolicum</name>
    <dbReference type="NCBI Taxonomy" id="591154"/>
    <lineage>
        <taxon>Bacteria</taxon>
        <taxon>Pseudomonadati</taxon>
        <taxon>Verrucomicrobiota</taxon>
        <taxon>Methylacidiphilae</taxon>
        <taxon>Methylacidiphilales</taxon>
        <taxon>Methylacidiphilaceae</taxon>
        <taxon>Methylacidiphilum (ex Ratnadevi et al. 2023)</taxon>
    </lineage>
</organism>
<accession>A0ABM9IF88</accession>
<evidence type="ECO:0000313" key="1">
    <source>
        <dbReference type="EMBL" id="CAI9086376.1"/>
    </source>
</evidence>
<proteinExistence type="predicted"/>
<sequence length="87" mass="9727">MQSQEFHRPLDFRLRLEQPISALFSSQVVSADPPGLEQILDVPPDRMKPAPLLSLLLVDARQPGEQLADWIDHVLPCAIQNLAKAFS</sequence>
<name>A0ABM9IF88_9BACT</name>